<dbReference type="HOGENOM" id="CLU_025196_0_0_1"/>
<keyword evidence="10" id="KW-1185">Reference proteome</keyword>
<dbReference type="EMBL" id="AAPE02060750">
    <property type="status" value="NOT_ANNOTATED_CDS"/>
    <property type="molecule type" value="Genomic_DNA"/>
</dbReference>
<reference evidence="9" key="3">
    <citation type="submission" date="2025-09" db="UniProtKB">
        <authorList>
            <consortium name="Ensembl"/>
        </authorList>
    </citation>
    <scope>IDENTIFICATION</scope>
</reference>
<evidence type="ECO:0000256" key="3">
    <source>
        <dbReference type="ARBA" id="ARBA00023015"/>
    </source>
</evidence>
<protein>
    <submittedName>
        <fullName evidence="9">Uncharacterized protein</fullName>
    </submittedName>
</protein>
<keyword evidence="6" id="KW-0539">Nucleus</keyword>
<feature type="domain" description="Nucleolar protein 11 C-terminal" evidence="8">
    <location>
        <begin position="247"/>
        <end position="472"/>
    </location>
</feature>
<keyword evidence="5" id="KW-0804">Transcription</keyword>
<evidence type="ECO:0000313" key="10">
    <source>
        <dbReference type="Proteomes" id="UP000001074"/>
    </source>
</evidence>
<dbReference type="EMBL" id="AAPE02060751">
    <property type="status" value="NOT_ANNOTATED_CDS"/>
    <property type="molecule type" value="Genomic_DNA"/>
</dbReference>
<dbReference type="eggNOG" id="ENOG502SB74">
    <property type="taxonomic scope" value="Eukaryota"/>
</dbReference>
<evidence type="ECO:0000256" key="4">
    <source>
        <dbReference type="ARBA" id="ARBA00023159"/>
    </source>
</evidence>
<reference evidence="9" key="2">
    <citation type="submission" date="2025-08" db="UniProtKB">
        <authorList>
            <consortium name="Ensembl"/>
        </authorList>
    </citation>
    <scope>IDENTIFICATION</scope>
</reference>
<evidence type="ECO:0000313" key="9">
    <source>
        <dbReference type="Ensembl" id="ENSMLUP00000022466.1"/>
    </source>
</evidence>
<accession>G1QFI3</accession>
<dbReference type="AlphaFoldDB" id="G1QFI3"/>
<evidence type="ECO:0000256" key="2">
    <source>
        <dbReference type="ARBA" id="ARBA00022552"/>
    </source>
</evidence>
<proteinExistence type="predicted"/>
<dbReference type="STRING" id="59463.ENSMLUP00000022466"/>
<evidence type="ECO:0000256" key="1">
    <source>
        <dbReference type="ARBA" id="ARBA00004604"/>
    </source>
</evidence>
<dbReference type="PANTHER" id="PTHR15633">
    <property type="entry name" value="NUCLEOLAR PROTEIN 11"/>
    <property type="match status" value="1"/>
</dbReference>
<dbReference type="InterPro" id="IPR042859">
    <property type="entry name" value="NOL11"/>
</dbReference>
<keyword evidence="4" id="KW-0010">Activator</keyword>
<dbReference type="GO" id="GO:0030490">
    <property type="term" value="P:maturation of SSU-rRNA"/>
    <property type="evidence" value="ECO:0007669"/>
    <property type="project" value="InterPro"/>
</dbReference>
<evidence type="ECO:0000256" key="6">
    <source>
        <dbReference type="ARBA" id="ARBA00023242"/>
    </source>
</evidence>
<feature type="domain" description="Nucleolar protein 11 N-terminal" evidence="7">
    <location>
        <begin position="2"/>
        <end position="182"/>
    </location>
</feature>
<reference evidence="9 10" key="1">
    <citation type="journal article" date="2011" name="Nature">
        <title>A high-resolution map of human evolutionary constraint using 29 mammals.</title>
        <authorList>
            <person name="Lindblad-Toh K."/>
            <person name="Garber M."/>
            <person name="Zuk O."/>
            <person name="Lin M.F."/>
            <person name="Parker B.J."/>
            <person name="Washietl S."/>
            <person name="Kheradpour P."/>
            <person name="Ernst J."/>
            <person name="Jordan G."/>
            <person name="Mauceli E."/>
            <person name="Ward L.D."/>
            <person name="Lowe C.B."/>
            <person name="Holloway A.K."/>
            <person name="Clamp M."/>
            <person name="Gnerre S."/>
            <person name="Alfoldi J."/>
            <person name="Beal K."/>
            <person name="Chang J."/>
            <person name="Clawson H."/>
            <person name="Cuff J."/>
            <person name="Di Palma F."/>
            <person name="Fitzgerald S."/>
            <person name="Flicek P."/>
            <person name="Guttman M."/>
            <person name="Hubisz M.J."/>
            <person name="Jaffe D.B."/>
            <person name="Jungreis I."/>
            <person name="Kent W.J."/>
            <person name="Kostka D."/>
            <person name="Lara M."/>
            <person name="Martins A.L."/>
            <person name="Massingham T."/>
            <person name="Moltke I."/>
            <person name="Raney B.J."/>
            <person name="Rasmussen M.D."/>
            <person name="Robinson J."/>
            <person name="Stark A."/>
            <person name="Vilella A.J."/>
            <person name="Wen J."/>
            <person name="Xie X."/>
            <person name="Zody M.C."/>
            <person name="Baldwin J."/>
            <person name="Bloom T."/>
            <person name="Chin C.W."/>
            <person name="Heiman D."/>
            <person name="Nicol R."/>
            <person name="Nusbaum C."/>
            <person name="Young S."/>
            <person name="Wilkinson J."/>
            <person name="Worley K.C."/>
            <person name="Kovar C.L."/>
            <person name="Muzny D.M."/>
            <person name="Gibbs R.A."/>
            <person name="Cree A."/>
            <person name="Dihn H.H."/>
            <person name="Fowler G."/>
            <person name="Jhangiani S."/>
            <person name="Joshi V."/>
            <person name="Lee S."/>
            <person name="Lewis L.R."/>
            <person name="Nazareth L.V."/>
            <person name="Okwuonu G."/>
            <person name="Santibanez J."/>
            <person name="Warren W.C."/>
            <person name="Mardis E.R."/>
            <person name="Weinstock G.M."/>
            <person name="Wilson R.K."/>
            <person name="Delehaunty K."/>
            <person name="Dooling D."/>
            <person name="Fronik C."/>
            <person name="Fulton L."/>
            <person name="Fulton B."/>
            <person name="Graves T."/>
            <person name="Minx P."/>
            <person name="Sodergren E."/>
            <person name="Birney E."/>
            <person name="Margulies E.H."/>
            <person name="Herrero J."/>
            <person name="Green E.D."/>
            <person name="Haussler D."/>
            <person name="Siepel A."/>
            <person name="Goldman N."/>
            <person name="Pollard K.S."/>
            <person name="Pedersen J.S."/>
            <person name="Lander E.S."/>
            <person name="Kellis M."/>
        </authorList>
    </citation>
    <scope>NUCLEOTIDE SEQUENCE [LARGE SCALE GENOMIC DNA]</scope>
</reference>
<dbReference type="EMBL" id="AAPE02060752">
    <property type="status" value="NOT_ANNOTATED_CDS"/>
    <property type="molecule type" value="Genomic_DNA"/>
</dbReference>
<dbReference type="OMA" id="IPYNCEV"/>
<keyword evidence="3" id="KW-0805">Transcription regulation</keyword>
<evidence type="ECO:0000256" key="5">
    <source>
        <dbReference type="ARBA" id="ARBA00023163"/>
    </source>
</evidence>
<dbReference type="GeneTree" id="ENSGT00390000009760"/>
<comment type="subcellular location">
    <subcellularLocation>
        <location evidence="1">Nucleus</location>
        <location evidence="1">Nucleolus</location>
    </subcellularLocation>
</comment>
<dbReference type="EMBL" id="AAPE02060749">
    <property type="status" value="NOT_ANNOTATED_CDS"/>
    <property type="molecule type" value="Genomic_DNA"/>
</dbReference>
<dbReference type="InParanoid" id="G1QFI3"/>
<dbReference type="Pfam" id="PF08168">
    <property type="entry name" value="NOL11_N"/>
    <property type="match status" value="1"/>
</dbReference>
<evidence type="ECO:0000259" key="8">
    <source>
        <dbReference type="Pfam" id="PF20998"/>
    </source>
</evidence>
<dbReference type="Proteomes" id="UP000001074">
    <property type="component" value="Unassembled WGS sequence"/>
</dbReference>
<dbReference type="InterPro" id="IPR048897">
    <property type="entry name" value="Nol11_C"/>
</dbReference>
<dbReference type="Ensembl" id="ENSMLUT00000029114.1">
    <property type="protein sequence ID" value="ENSMLUP00000022466.1"/>
    <property type="gene ID" value="ENSMLUG00000024296.1"/>
</dbReference>
<evidence type="ECO:0000259" key="7">
    <source>
        <dbReference type="Pfam" id="PF08168"/>
    </source>
</evidence>
<name>G1QFI3_MYOLU</name>
<dbReference type="GO" id="GO:0005730">
    <property type="term" value="C:nucleolus"/>
    <property type="evidence" value="ECO:0007669"/>
    <property type="project" value="UniProtKB-SubCell"/>
</dbReference>
<dbReference type="GO" id="GO:0003723">
    <property type="term" value="F:RNA binding"/>
    <property type="evidence" value="ECO:0007669"/>
    <property type="project" value="TreeGrafter"/>
</dbReference>
<keyword evidence="2" id="KW-0698">rRNA processing</keyword>
<organism evidence="9 10">
    <name type="scientific">Myotis lucifugus</name>
    <name type="common">Little brown bat</name>
    <dbReference type="NCBI Taxonomy" id="59463"/>
    <lineage>
        <taxon>Eukaryota</taxon>
        <taxon>Metazoa</taxon>
        <taxon>Chordata</taxon>
        <taxon>Craniata</taxon>
        <taxon>Vertebrata</taxon>
        <taxon>Euteleostomi</taxon>
        <taxon>Mammalia</taxon>
        <taxon>Eutheria</taxon>
        <taxon>Laurasiatheria</taxon>
        <taxon>Chiroptera</taxon>
        <taxon>Yangochiroptera</taxon>
        <taxon>Vespertilionidae</taxon>
        <taxon>Myotis</taxon>
    </lineage>
</organism>
<dbReference type="Pfam" id="PF20998">
    <property type="entry name" value="Nol11_C"/>
    <property type="match status" value="1"/>
</dbReference>
<dbReference type="InterPro" id="IPR012584">
    <property type="entry name" value="NOL11_N"/>
</dbReference>
<sequence>FRWTKFFMVFRHPALIFITEKHGNYFAYVQKFNSSVVSKYTLLLGQEEKSVIQSFTASLCRKFISLMSLSSDGCIYETLIPIHPSDPEKNQHQKVVRSLLLKTVVSGNARNALSVLDQDHVAVLGPPLPASKECLSIWNTKFRFMLNIIMELHKNTTSAKLWYYGEHLFMLHGKILTVIPYKCEMSSLAGALGKLKHGQDPGTQIMPHFVNWETSQGLGSQNAEPSKRILRRRKIEASVQPEVPASQQLLSTIKKDSEKHIEMELRKFLAIKRTPDFHTVIGDIVIGLLGRCKTEPSFYPRNSLMQLIQMHVLSYSLVSYSSNFHALKNLINYLQLRFFFFLFFFLNIGDDSLQETDVNMESVSDYSDAVQEEQMEEQTGILQNGFNPEEDNCDNCDKELSEKPQNTIEETTSCPVIPKRAALLNAVLHSAYSETFLLPHLKDIPAQHITLFLQYLYFLYKCSENATMTLPGM</sequence>
<dbReference type="PANTHER" id="PTHR15633:SF2">
    <property type="entry name" value="NUCLEOLAR PROTEIN 11"/>
    <property type="match status" value="1"/>
</dbReference>